<evidence type="ECO:0008006" key="3">
    <source>
        <dbReference type="Google" id="ProtNLM"/>
    </source>
</evidence>
<dbReference type="Gene3D" id="1.25.10.10">
    <property type="entry name" value="Leucine-rich Repeat Variant"/>
    <property type="match status" value="1"/>
</dbReference>
<dbReference type="RefSeq" id="WP_012962986.1">
    <property type="nucleotide sequence ID" value="NC_013799.1"/>
</dbReference>
<dbReference type="InterPro" id="IPR011989">
    <property type="entry name" value="ARM-like"/>
</dbReference>
<evidence type="ECO:0000313" key="2">
    <source>
        <dbReference type="Proteomes" id="UP000002574"/>
    </source>
</evidence>
<organism evidence="1 2">
    <name type="scientific">Hydrogenobacter thermophilus (strain DSM 6534 / IAM 12695 / TK-6)</name>
    <dbReference type="NCBI Taxonomy" id="608538"/>
    <lineage>
        <taxon>Bacteria</taxon>
        <taxon>Pseudomonadati</taxon>
        <taxon>Aquificota</taxon>
        <taxon>Aquificia</taxon>
        <taxon>Aquificales</taxon>
        <taxon>Aquificaceae</taxon>
        <taxon>Hydrogenobacter</taxon>
    </lineage>
</organism>
<proteinExistence type="predicted"/>
<reference evidence="1 2" key="1">
    <citation type="journal article" date="2010" name="J. Bacteriol.">
        <title>Complete genome sequence of the thermophilic, obligately chemolithoautotrophic hydrogen-oxidizing bacterium Hydrogenobacter thermophilus TK-6.</title>
        <authorList>
            <person name="Arai H."/>
            <person name="Kanbe H."/>
            <person name="Ishii M."/>
            <person name="Igarashi Y."/>
        </authorList>
    </citation>
    <scope>NUCLEOTIDE SEQUENCE [LARGE SCALE GENOMIC DNA]</scope>
    <source>
        <strain evidence="2">DSM 6534 / IAM 12695 / TK-6</strain>
    </source>
</reference>
<dbReference type="SUPFAM" id="SSF48371">
    <property type="entry name" value="ARM repeat"/>
    <property type="match status" value="1"/>
</dbReference>
<dbReference type="KEGG" id="hte:Hydth_0335"/>
<dbReference type="STRING" id="608538.HTH_0337"/>
<dbReference type="Proteomes" id="UP000002574">
    <property type="component" value="Chromosome"/>
</dbReference>
<dbReference type="KEGG" id="hth:HTH_0337"/>
<dbReference type="eggNOG" id="COG1413">
    <property type="taxonomic scope" value="Bacteria"/>
</dbReference>
<dbReference type="PATRIC" id="fig|608538.5.peg.337"/>
<keyword evidence="2" id="KW-1185">Reference proteome</keyword>
<dbReference type="OrthoDB" id="11772at2"/>
<dbReference type="EMBL" id="AP011112">
    <property type="protein sequence ID" value="BAI68803.1"/>
    <property type="molecule type" value="Genomic_DNA"/>
</dbReference>
<gene>
    <name evidence="1" type="ordered locus">HTH_0337</name>
</gene>
<evidence type="ECO:0000313" key="1">
    <source>
        <dbReference type="EMBL" id="BAI68803.1"/>
    </source>
</evidence>
<accession>D3DG51</accession>
<dbReference type="InterPro" id="IPR016024">
    <property type="entry name" value="ARM-type_fold"/>
</dbReference>
<dbReference type="Pfam" id="PF13646">
    <property type="entry name" value="HEAT_2"/>
    <property type="match status" value="1"/>
</dbReference>
<protein>
    <recommendedName>
        <fullName evidence="3">Zinc ribbon domain-containing protein</fullName>
    </recommendedName>
</protein>
<name>D3DG51_HYDTT</name>
<sequence length="262" mass="30703">MKRILRSLSENACLLNIYELNHITLEFLLSKPKLLSYFWDFEEAERFLKEISKRHASLTALLVSVSLYEYGYRMYMDGEVIYEEGFDTEALFFEIYVIKSFMELNFLKPEDYISEHEKIKVLKSDEKSTIIYFCPACWSIVSQKDITCPNCGYDLTEFHNMPYEYKLLMGLEHPVVEMRMNVIHTVGVKDLKEAMPQLEYMINRESNPMLLMAVVDALAKMSHPEALELLRKLAHHTYPIIRSRAKYALEKRLTGGRRSPAV</sequence>
<dbReference type="AlphaFoldDB" id="D3DG51"/>